<dbReference type="RefSeq" id="WP_035541144.1">
    <property type="nucleotide sequence ID" value="NZ_ARYL01000042.1"/>
</dbReference>
<keyword evidence="3" id="KW-1185">Reference proteome</keyword>
<keyword evidence="1" id="KW-0732">Signal</keyword>
<dbReference type="AlphaFoldDB" id="A0A059G267"/>
<dbReference type="GO" id="GO:0009055">
    <property type="term" value="F:electron transfer activity"/>
    <property type="evidence" value="ECO:0007669"/>
    <property type="project" value="InterPro"/>
</dbReference>
<sequence>MKLFSLPALGMTAALLVAGLLVASRSVAEGPPTSETAAEADPMQIVRGAKAWSENCARCHNLRSPSELTDEEWDVSVTHMRIRANLPASDTDDIRAFLQASNN</sequence>
<name>A0A059G267_9PROT</name>
<dbReference type="Proteomes" id="UP000024942">
    <property type="component" value="Unassembled WGS sequence"/>
</dbReference>
<dbReference type="InterPro" id="IPR036909">
    <property type="entry name" value="Cyt_c-like_dom_sf"/>
</dbReference>
<organism evidence="2 3">
    <name type="scientific">Hyphomonas oceanitis SCH89</name>
    <dbReference type="NCBI Taxonomy" id="1280953"/>
    <lineage>
        <taxon>Bacteria</taxon>
        <taxon>Pseudomonadati</taxon>
        <taxon>Pseudomonadota</taxon>
        <taxon>Alphaproteobacteria</taxon>
        <taxon>Hyphomonadales</taxon>
        <taxon>Hyphomonadaceae</taxon>
        <taxon>Hyphomonas</taxon>
    </lineage>
</organism>
<dbReference type="eggNOG" id="COG2010">
    <property type="taxonomic scope" value="Bacteria"/>
</dbReference>
<reference evidence="2 3" key="1">
    <citation type="journal article" date="2014" name="Antonie Van Leeuwenhoek">
        <title>Hyphomonas beringensis sp. nov. and Hyphomonas chukchiensis sp. nov., isolated from surface seawater of the Bering Sea and Chukchi Sea.</title>
        <authorList>
            <person name="Li C."/>
            <person name="Lai Q."/>
            <person name="Li G."/>
            <person name="Dong C."/>
            <person name="Wang J."/>
            <person name="Liao Y."/>
            <person name="Shao Z."/>
        </authorList>
    </citation>
    <scope>NUCLEOTIDE SEQUENCE [LARGE SCALE GENOMIC DNA]</scope>
    <source>
        <strain evidence="2 3">SCH89</strain>
    </source>
</reference>
<feature type="chain" id="PRO_5001573555" evidence="1">
    <location>
        <begin position="29"/>
        <end position="103"/>
    </location>
</feature>
<gene>
    <name evidence="2" type="ORF">HOC_17989</name>
</gene>
<dbReference type="PATRIC" id="fig|1280953.3.peg.3601"/>
<dbReference type="Gene3D" id="1.10.760.10">
    <property type="entry name" value="Cytochrome c-like domain"/>
    <property type="match status" value="1"/>
</dbReference>
<evidence type="ECO:0000313" key="2">
    <source>
        <dbReference type="EMBL" id="KDA00937.1"/>
    </source>
</evidence>
<comment type="caution">
    <text evidence="2">The sequence shown here is derived from an EMBL/GenBank/DDBJ whole genome shotgun (WGS) entry which is preliminary data.</text>
</comment>
<protein>
    <submittedName>
        <fullName evidence="2">Cytochrome c, class I</fullName>
    </submittedName>
</protein>
<dbReference type="STRING" id="1280953.HOC_17989"/>
<feature type="signal peptide" evidence="1">
    <location>
        <begin position="1"/>
        <end position="28"/>
    </location>
</feature>
<evidence type="ECO:0000256" key="1">
    <source>
        <dbReference type="SAM" id="SignalP"/>
    </source>
</evidence>
<dbReference type="EMBL" id="ARYL01000042">
    <property type="protein sequence ID" value="KDA00937.1"/>
    <property type="molecule type" value="Genomic_DNA"/>
</dbReference>
<accession>A0A059G267</accession>
<evidence type="ECO:0000313" key="3">
    <source>
        <dbReference type="Proteomes" id="UP000024942"/>
    </source>
</evidence>
<dbReference type="GO" id="GO:0020037">
    <property type="term" value="F:heme binding"/>
    <property type="evidence" value="ECO:0007669"/>
    <property type="project" value="InterPro"/>
</dbReference>
<dbReference type="SUPFAM" id="SSF46626">
    <property type="entry name" value="Cytochrome c"/>
    <property type="match status" value="1"/>
</dbReference>
<dbReference type="OrthoDB" id="8479579at2"/>
<proteinExistence type="predicted"/>